<organism evidence="1 2">
    <name type="scientific">Pyxidicoccus parkwayensis</name>
    <dbReference type="NCBI Taxonomy" id="2813578"/>
    <lineage>
        <taxon>Bacteria</taxon>
        <taxon>Pseudomonadati</taxon>
        <taxon>Myxococcota</taxon>
        <taxon>Myxococcia</taxon>
        <taxon>Myxococcales</taxon>
        <taxon>Cystobacterineae</taxon>
        <taxon>Myxococcaceae</taxon>
        <taxon>Pyxidicoccus</taxon>
    </lineage>
</organism>
<protein>
    <recommendedName>
        <fullName evidence="3">Lipoprotein</fullName>
    </recommendedName>
</protein>
<evidence type="ECO:0000313" key="2">
    <source>
        <dbReference type="Proteomes" id="UP000662747"/>
    </source>
</evidence>
<evidence type="ECO:0008006" key="3">
    <source>
        <dbReference type="Google" id="ProtNLM"/>
    </source>
</evidence>
<dbReference type="PROSITE" id="PS51257">
    <property type="entry name" value="PROKAR_LIPOPROTEIN"/>
    <property type="match status" value="1"/>
</dbReference>
<dbReference type="Proteomes" id="UP000662747">
    <property type="component" value="Chromosome"/>
</dbReference>
<proteinExistence type="predicted"/>
<sequence>MYSLGRLGGLLVGLGLFVGCGGQEPKVPAPEGAESLETAESALYEAPDSLSGLLGTYTRYWPPAAAEEITSMTLTGTEYVDRVEGSYVRTVSRACPIYGCNSETGTFWALPNNPAVGAVIVFKDLAGAQRDFYAITQIQRSALTGKITGIVLVKGGMEAPVPFTMTRVGF</sequence>
<evidence type="ECO:0000313" key="1">
    <source>
        <dbReference type="EMBL" id="QSQ27075.1"/>
    </source>
</evidence>
<keyword evidence="2" id="KW-1185">Reference proteome</keyword>
<reference evidence="1 2" key="1">
    <citation type="submission" date="2021-02" db="EMBL/GenBank/DDBJ databases">
        <title>De Novo genome assembly of isolated myxobacteria.</title>
        <authorList>
            <person name="Stevens D.C."/>
        </authorList>
    </citation>
    <scope>NUCLEOTIDE SEQUENCE [LARGE SCALE GENOMIC DNA]</scope>
    <source>
        <strain evidence="2">SCPEA02</strain>
    </source>
</reference>
<accession>A0ABX7P9I9</accession>
<gene>
    <name evidence="1" type="ORF">JY651_20115</name>
</gene>
<name>A0ABX7P9I9_9BACT</name>
<dbReference type="EMBL" id="CP071090">
    <property type="protein sequence ID" value="QSQ27075.1"/>
    <property type="molecule type" value="Genomic_DNA"/>
</dbReference>
<dbReference type="RefSeq" id="WP_206728602.1">
    <property type="nucleotide sequence ID" value="NZ_CP071090.1"/>
</dbReference>